<keyword evidence="2" id="KW-0249">Electron transport</keyword>
<dbReference type="PANTHER" id="PTHR45663">
    <property type="entry name" value="GEO12009P1"/>
    <property type="match status" value="1"/>
</dbReference>
<dbReference type="InterPro" id="IPR036249">
    <property type="entry name" value="Thioredoxin-like_sf"/>
</dbReference>
<dbReference type="PRINTS" id="PR00421">
    <property type="entry name" value="THIOREDOXIN"/>
</dbReference>
<evidence type="ECO:0000256" key="1">
    <source>
        <dbReference type="ARBA" id="ARBA00022448"/>
    </source>
</evidence>
<comment type="caution">
    <text evidence="5">The sequence shown here is derived from an EMBL/GenBank/DDBJ whole genome shotgun (WGS) entry which is preliminary data.</text>
</comment>
<evidence type="ECO:0000313" key="5">
    <source>
        <dbReference type="EMBL" id="KAF8912059.1"/>
    </source>
</evidence>
<dbReference type="InterPro" id="IPR013766">
    <property type="entry name" value="Thioredoxin_domain"/>
</dbReference>
<evidence type="ECO:0000313" key="6">
    <source>
        <dbReference type="Proteomes" id="UP000724874"/>
    </source>
</evidence>
<dbReference type="PANTHER" id="PTHR45663:SF11">
    <property type="entry name" value="GEO12009P1"/>
    <property type="match status" value="1"/>
</dbReference>
<evidence type="ECO:0000256" key="3">
    <source>
        <dbReference type="ARBA" id="ARBA00023157"/>
    </source>
</evidence>
<dbReference type="Pfam" id="PF00085">
    <property type="entry name" value="Thioredoxin"/>
    <property type="match status" value="1"/>
</dbReference>
<protein>
    <submittedName>
        <fullName evidence="5">Thioredoxin-like protein</fullName>
    </submittedName>
</protein>
<dbReference type="EMBL" id="JADNYJ010000003">
    <property type="protein sequence ID" value="KAF8912059.1"/>
    <property type="molecule type" value="Genomic_DNA"/>
</dbReference>
<dbReference type="CDD" id="cd02947">
    <property type="entry name" value="TRX_family"/>
    <property type="match status" value="1"/>
</dbReference>
<sequence>MSLNVVQLLKLSARAIKRSPSYLPFYSGTRSFRSSAPRAVVYANADQQTFNKAVNAKDRVVLVDFYADWCGPCHQLSPIIERLTNEPSTTGASKLPLDLVKIDTDSDDGQSLGAKFKISALPTVIAFRDGEPIAQFVGALNEARVQRFINEL</sequence>
<dbReference type="SUPFAM" id="SSF52833">
    <property type="entry name" value="Thioredoxin-like"/>
    <property type="match status" value="1"/>
</dbReference>
<dbReference type="PROSITE" id="PS51352">
    <property type="entry name" value="THIOREDOXIN_2"/>
    <property type="match status" value="1"/>
</dbReference>
<reference evidence="5" key="1">
    <citation type="submission" date="2020-11" db="EMBL/GenBank/DDBJ databases">
        <authorList>
            <consortium name="DOE Joint Genome Institute"/>
            <person name="Ahrendt S."/>
            <person name="Riley R."/>
            <person name="Andreopoulos W."/>
            <person name="LaButti K."/>
            <person name="Pangilinan J."/>
            <person name="Ruiz-duenas F.J."/>
            <person name="Barrasa J.M."/>
            <person name="Sanchez-Garcia M."/>
            <person name="Camarero S."/>
            <person name="Miyauchi S."/>
            <person name="Serrano A."/>
            <person name="Linde D."/>
            <person name="Babiker R."/>
            <person name="Drula E."/>
            <person name="Ayuso-Fernandez I."/>
            <person name="Pacheco R."/>
            <person name="Padilla G."/>
            <person name="Ferreira P."/>
            <person name="Barriuso J."/>
            <person name="Kellner H."/>
            <person name="Castanera R."/>
            <person name="Alfaro M."/>
            <person name="Ramirez L."/>
            <person name="Pisabarro A.G."/>
            <person name="Kuo A."/>
            <person name="Tritt A."/>
            <person name="Lipzen A."/>
            <person name="He G."/>
            <person name="Yan M."/>
            <person name="Ng V."/>
            <person name="Cullen D."/>
            <person name="Martin F."/>
            <person name="Rosso M.-N."/>
            <person name="Henrissat B."/>
            <person name="Hibbett D."/>
            <person name="Martinez A.T."/>
            <person name="Grigoriev I.V."/>
        </authorList>
    </citation>
    <scope>NUCLEOTIDE SEQUENCE</scope>
    <source>
        <strain evidence="5">AH 44721</strain>
    </source>
</reference>
<keyword evidence="6" id="KW-1185">Reference proteome</keyword>
<dbReference type="GO" id="GO:0005737">
    <property type="term" value="C:cytoplasm"/>
    <property type="evidence" value="ECO:0007669"/>
    <property type="project" value="TreeGrafter"/>
</dbReference>
<dbReference type="GO" id="GO:0015035">
    <property type="term" value="F:protein-disulfide reductase activity"/>
    <property type="evidence" value="ECO:0007669"/>
    <property type="project" value="TreeGrafter"/>
</dbReference>
<organism evidence="5 6">
    <name type="scientific">Gymnopilus junonius</name>
    <name type="common">Spectacular rustgill mushroom</name>
    <name type="synonym">Gymnopilus spectabilis subsp. junonius</name>
    <dbReference type="NCBI Taxonomy" id="109634"/>
    <lineage>
        <taxon>Eukaryota</taxon>
        <taxon>Fungi</taxon>
        <taxon>Dikarya</taxon>
        <taxon>Basidiomycota</taxon>
        <taxon>Agaricomycotina</taxon>
        <taxon>Agaricomycetes</taxon>
        <taxon>Agaricomycetidae</taxon>
        <taxon>Agaricales</taxon>
        <taxon>Agaricineae</taxon>
        <taxon>Hymenogastraceae</taxon>
        <taxon>Gymnopilus</taxon>
    </lineage>
</organism>
<keyword evidence="3" id="KW-1015">Disulfide bond</keyword>
<dbReference type="PROSITE" id="PS00194">
    <property type="entry name" value="THIOREDOXIN_1"/>
    <property type="match status" value="1"/>
</dbReference>
<evidence type="ECO:0000259" key="4">
    <source>
        <dbReference type="PROSITE" id="PS51352"/>
    </source>
</evidence>
<name>A0A9P5P204_GYMJU</name>
<gene>
    <name evidence="5" type="ORF">CPB84DRAFT_749186</name>
</gene>
<dbReference type="InterPro" id="IPR017937">
    <property type="entry name" value="Thioredoxin_CS"/>
</dbReference>
<dbReference type="AlphaFoldDB" id="A0A9P5P204"/>
<proteinExistence type="predicted"/>
<evidence type="ECO:0000256" key="2">
    <source>
        <dbReference type="ARBA" id="ARBA00022982"/>
    </source>
</evidence>
<dbReference type="OrthoDB" id="2121326at2759"/>
<dbReference type="Proteomes" id="UP000724874">
    <property type="component" value="Unassembled WGS sequence"/>
</dbReference>
<keyword evidence="1" id="KW-0813">Transport</keyword>
<feature type="domain" description="Thioredoxin" evidence="4">
    <location>
        <begin position="30"/>
        <end position="152"/>
    </location>
</feature>
<dbReference type="Gene3D" id="3.40.30.10">
    <property type="entry name" value="Glutaredoxin"/>
    <property type="match status" value="1"/>
</dbReference>
<accession>A0A9P5P204</accession>